<name>A0ABX0GTQ0_9ACTN</name>
<dbReference type="PANTHER" id="PTHR43711">
    <property type="entry name" value="TWO-COMPONENT HISTIDINE KINASE"/>
    <property type="match status" value="1"/>
</dbReference>
<evidence type="ECO:0000256" key="11">
    <source>
        <dbReference type="SAM" id="Phobius"/>
    </source>
</evidence>
<dbReference type="InterPro" id="IPR036097">
    <property type="entry name" value="HisK_dim/P_sf"/>
</dbReference>
<evidence type="ECO:0000256" key="10">
    <source>
        <dbReference type="ARBA" id="ARBA00035305"/>
    </source>
</evidence>
<dbReference type="InterPro" id="IPR004358">
    <property type="entry name" value="Sig_transdc_His_kin-like_C"/>
</dbReference>
<sequence>MRLRLPRFLNRVLPARPWRRVVAAWRRGLRMRVVTTTVVLSLLVVALLGTFLFAQVRDGVLGAKVDSALAETRSGYQFAQATVEQTQEWTPGLVNSRASTIVGRLASGGGEAGRREVLLLPGPHEDSDPPGDVYSSYASGVNTPQSIPPTLRREVQGQQEGQGRTYWAYAMADDRDGTRVPALIVGAALEVGAKPYELYYVFPLDQEAQTLGLVRRTLAVAGLALVVLVGLIAYVVARTVVTPVRMAARIAERLAAGRLEERMHIRGEDDLARLAASFNRMARSLQSQIRRLEDLSRLQRRFVSDVSHELRTPLTTVRMAADVLHSYVSSFPPDVARSSELLQAQLDRFEDLLADLLEISRFDAGAAVLDPEPCDLRAIARRVLDATEPLAERRGSTLELVAPEQACTADVDGRRIERIVRNLVVNAIEHGEGKPVVVTVAADDEAVALSVQDSGVGLSPEEAGRVFDRFWRADPSRARQTGGTGLGLSIALEDAHLHGGELEAYGEPGRGAQFRLTLPRRAGQELGGSPIPLGPDRPRFLAVGAPYQRTEVARG</sequence>
<evidence type="ECO:0000256" key="4">
    <source>
        <dbReference type="ARBA" id="ARBA00022553"/>
    </source>
</evidence>
<dbReference type="SMART" id="SM00304">
    <property type="entry name" value="HAMP"/>
    <property type="match status" value="1"/>
</dbReference>
<dbReference type="InterPro" id="IPR036890">
    <property type="entry name" value="HATPase_C_sf"/>
</dbReference>
<dbReference type="SUPFAM" id="SSF55874">
    <property type="entry name" value="ATPase domain of HSP90 chaperone/DNA topoisomerase II/histidine kinase"/>
    <property type="match status" value="1"/>
</dbReference>
<keyword evidence="7 14" id="KW-0418">Kinase</keyword>
<evidence type="ECO:0000259" key="13">
    <source>
        <dbReference type="PROSITE" id="PS50885"/>
    </source>
</evidence>
<dbReference type="InterPro" id="IPR003660">
    <property type="entry name" value="HAMP_dom"/>
</dbReference>
<dbReference type="Gene3D" id="6.10.340.10">
    <property type="match status" value="1"/>
</dbReference>
<keyword evidence="6 11" id="KW-0812">Transmembrane</keyword>
<evidence type="ECO:0000256" key="5">
    <source>
        <dbReference type="ARBA" id="ARBA00022679"/>
    </source>
</evidence>
<gene>
    <name evidence="14" type="ORF">G9H71_04485</name>
</gene>
<dbReference type="InterPro" id="IPR003594">
    <property type="entry name" value="HATPase_dom"/>
</dbReference>
<dbReference type="RefSeq" id="WP_166278400.1">
    <property type="nucleotide sequence ID" value="NZ_JAANNP010000001.1"/>
</dbReference>
<comment type="caution">
    <text evidence="14">The sequence shown here is derived from an EMBL/GenBank/DDBJ whole genome shotgun (WGS) entry which is preliminary data.</text>
</comment>
<accession>A0ABX0GTQ0</accession>
<keyword evidence="9" id="KW-0902">Two-component regulatory system</keyword>
<evidence type="ECO:0000256" key="7">
    <source>
        <dbReference type="ARBA" id="ARBA00022777"/>
    </source>
</evidence>
<dbReference type="GO" id="GO:0016301">
    <property type="term" value="F:kinase activity"/>
    <property type="evidence" value="ECO:0007669"/>
    <property type="project" value="UniProtKB-KW"/>
</dbReference>
<organism evidence="14 15">
    <name type="scientific">Motilibacter deserti</name>
    <dbReference type="NCBI Taxonomy" id="2714956"/>
    <lineage>
        <taxon>Bacteria</taxon>
        <taxon>Bacillati</taxon>
        <taxon>Actinomycetota</taxon>
        <taxon>Actinomycetes</taxon>
        <taxon>Motilibacterales</taxon>
        <taxon>Motilibacteraceae</taxon>
        <taxon>Motilibacter</taxon>
    </lineage>
</organism>
<evidence type="ECO:0000313" key="14">
    <source>
        <dbReference type="EMBL" id="NHC13034.1"/>
    </source>
</evidence>
<feature type="transmembrane region" description="Helical" evidence="11">
    <location>
        <begin position="218"/>
        <end position="237"/>
    </location>
</feature>
<dbReference type="Pfam" id="PF00672">
    <property type="entry name" value="HAMP"/>
    <property type="match status" value="1"/>
</dbReference>
<keyword evidence="4" id="KW-0597">Phosphoprotein</keyword>
<dbReference type="Pfam" id="PF02518">
    <property type="entry name" value="HATPase_c"/>
    <property type="match status" value="1"/>
</dbReference>
<keyword evidence="11" id="KW-0472">Membrane</keyword>
<dbReference type="SMART" id="SM00388">
    <property type="entry name" value="HisKA"/>
    <property type="match status" value="1"/>
</dbReference>
<keyword evidence="15" id="KW-1185">Reference proteome</keyword>
<evidence type="ECO:0000313" key="15">
    <source>
        <dbReference type="Proteomes" id="UP000800981"/>
    </source>
</evidence>
<dbReference type="SUPFAM" id="SSF158472">
    <property type="entry name" value="HAMP domain-like"/>
    <property type="match status" value="1"/>
</dbReference>
<evidence type="ECO:0000256" key="8">
    <source>
        <dbReference type="ARBA" id="ARBA00022989"/>
    </source>
</evidence>
<evidence type="ECO:0000256" key="3">
    <source>
        <dbReference type="ARBA" id="ARBA00012438"/>
    </source>
</evidence>
<dbReference type="InterPro" id="IPR003661">
    <property type="entry name" value="HisK_dim/P_dom"/>
</dbReference>
<feature type="domain" description="Histidine kinase" evidence="12">
    <location>
        <begin position="305"/>
        <end position="522"/>
    </location>
</feature>
<dbReference type="Proteomes" id="UP000800981">
    <property type="component" value="Unassembled WGS sequence"/>
</dbReference>
<comment type="catalytic activity">
    <reaction evidence="1">
        <text>ATP + protein L-histidine = ADP + protein N-phospho-L-histidine.</text>
        <dbReference type="EC" id="2.7.13.3"/>
    </reaction>
</comment>
<protein>
    <recommendedName>
        <fullName evidence="10">Sensor histidine kinase MtrB</fullName>
        <ecNumber evidence="3">2.7.13.3</ecNumber>
    </recommendedName>
</protein>
<dbReference type="SUPFAM" id="SSF47384">
    <property type="entry name" value="Homodimeric domain of signal transducing histidine kinase"/>
    <property type="match status" value="1"/>
</dbReference>
<dbReference type="Gene3D" id="1.10.287.130">
    <property type="match status" value="1"/>
</dbReference>
<dbReference type="Pfam" id="PF00512">
    <property type="entry name" value="HisKA"/>
    <property type="match status" value="1"/>
</dbReference>
<dbReference type="Gene3D" id="3.30.565.10">
    <property type="entry name" value="Histidine kinase-like ATPase, C-terminal domain"/>
    <property type="match status" value="1"/>
</dbReference>
<dbReference type="InterPro" id="IPR047669">
    <property type="entry name" value="MtrAB_MtrB"/>
</dbReference>
<dbReference type="InterPro" id="IPR050736">
    <property type="entry name" value="Sensor_HK_Regulatory"/>
</dbReference>
<proteinExistence type="predicted"/>
<dbReference type="PROSITE" id="PS50885">
    <property type="entry name" value="HAMP"/>
    <property type="match status" value="1"/>
</dbReference>
<feature type="domain" description="HAMP" evidence="13">
    <location>
        <begin position="238"/>
        <end position="290"/>
    </location>
</feature>
<evidence type="ECO:0000256" key="2">
    <source>
        <dbReference type="ARBA" id="ARBA00004236"/>
    </source>
</evidence>
<dbReference type="EC" id="2.7.13.3" evidence="3"/>
<keyword evidence="8 11" id="KW-1133">Transmembrane helix</keyword>
<keyword evidence="5" id="KW-0808">Transferase</keyword>
<dbReference type="CDD" id="cd00082">
    <property type="entry name" value="HisKA"/>
    <property type="match status" value="1"/>
</dbReference>
<dbReference type="NCBIfam" id="NF040691">
    <property type="entry name" value="MtrAB_MtrB"/>
    <property type="match status" value="1"/>
</dbReference>
<evidence type="ECO:0000259" key="12">
    <source>
        <dbReference type="PROSITE" id="PS50109"/>
    </source>
</evidence>
<reference evidence="14 15" key="1">
    <citation type="submission" date="2020-03" db="EMBL/GenBank/DDBJ databases">
        <title>Two novel Motilibacter sp.</title>
        <authorList>
            <person name="Liu S."/>
        </authorList>
    </citation>
    <scope>NUCLEOTIDE SEQUENCE [LARGE SCALE GENOMIC DNA]</scope>
    <source>
        <strain evidence="14 15">E257</strain>
    </source>
</reference>
<evidence type="ECO:0000256" key="1">
    <source>
        <dbReference type="ARBA" id="ARBA00000085"/>
    </source>
</evidence>
<dbReference type="InterPro" id="IPR005467">
    <property type="entry name" value="His_kinase_dom"/>
</dbReference>
<evidence type="ECO:0000256" key="9">
    <source>
        <dbReference type="ARBA" id="ARBA00023012"/>
    </source>
</evidence>
<dbReference type="SMART" id="SM00387">
    <property type="entry name" value="HATPase_c"/>
    <property type="match status" value="1"/>
</dbReference>
<dbReference type="PANTHER" id="PTHR43711:SF28">
    <property type="entry name" value="SENSOR HISTIDINE KINASE YXDK"/>
    <property type="match status" value="1"/>
</dbReference>
<dbReference type="CDD" id="cd06225">
    <property type="entry name" value="HAMP"/>
    <property type="match status" value="1"/>
</dbReference>
<dbReference type="PROSITE" id="PS50109">
    <property type="entry name" value="HIS_KIN"/>
    <property type="match status" value="1"/>
</dbReference>
<comment type="subcellular location">
    <subcellularLocation>
        <location evidence="2">Cell membrane</location>
    </subcellularLocation>
</comment>
<dbReference type="PRINTS" id="PR00344">
    <property type="entry name" value="BCTRLSENSOR"/>
</dbReference>
<dbReference type="CDD" id="cd00075">
    <property type="entry name" value="HATPase"/>
    <property type="match status" value="1"/>
</dbReference>
<evidence type="ECO:0000256" key="6">
    <source>
        <dbReference type="ARBA" id="ARBA00022692"/>
    </source>
</evidence>
<dbReference type="EMBL" id="JAANNP010000001">
    <property type="protein sequence ID" value="NHC13034.1"/>
    <property type="molecule type" value="Genomic_DNA"/>
</dbReference>